<protein>
    <submittedName>
        <fullName evidence="2">Helicase</fullName>
    </submittedName>
</protein>
<feature type="domain" description="YprB ribonuclease H-like" evidence="1">
    <location>
        <begin position="5"/>
        <end position="157"/>
    </location>
</feature>
<dbReference type="InterPro" id="IPR036397">
    <property type="entry name" value="RNaseH_sf"/>
</dbReference>
<dbReference type="EMBL" id="PJKA01000012">
    <property type="protein sequence ID" value="PNC17666.1"/>
    <property type="molecule type" value="Genomic_DNA"/>
</dbReference>
<gene>
    <name evidence="2" type="ORF">CXU22_07900</name>
</gene>
<dbReference type="InterPro" id="IPR012337">
    <property type="entry name" value="RNaseH-like_sf"/>
</dbReference>
<dbReference type="GO" id="GO:0003676">
    <property type="term" value="F:nucleic acid binding"/>
    <property type="evidence" value="ECO:0007669"/>
    <property type="project" value="InterPro"/>
</dbReference>
<keyword evidence="2" id="KW-0378">Hydrolase</keyword>
<evidence type="ECO:0000259" key="1">
    <source>
        <dbReference type="Pfam" id="PF13482"/>
    </source>
</evidence>
<dbReference type="GO" id="GO:0004386">
    <property type="term" value="F:helicase activity"/>
    <property type="evidence" value="ECO:0007669"/>
    <property type="project" value="UniProtKB-KW"/>
</dbReference>
<proteinExistence type="predicted"/>
<accession>A0A2N8HCQ0</accession>
<dbReference type="Gene3D" id="3.30.420.10">
    <property type="entry name" value="Ribonuclease H-like superfamily/Ribonuclease H"/>
    <property type="match status" value="1"/>
</dbReference>
<dbReference type="OrthoDB" id="9815222at2"/>
<dbReference type="AlphaFoldDB" id="A0A2N8HCQ0"/>
<dbReference type="Pfam" id="PF13482">
    <property type="entry name" value="RNase_H_2"/>
    <property type="match status" value="1"/>
</dbReference>
<keyword evidence="2" id="KW-0347">Helicase</keyword>
<dbReference type="SUPFAM" id="SSF53098">
    <property type="entry name" value="Ribonuclease H-like"/>
    <property type="match status" value="1"/>
</dbReference>
<organism evidence="2 3">
    <name type="scientific">Akkermansia muciniphila</name>
    <dbReference type="NCBI Taxonomy" id="239935"/>
    <lineage>
        <taxon>Bacteria</taxon>
        <taxon>Pseudomonadati</taxon>
        <taxon>Verrucomicrobiota</taxon>
        <taxon>Verrucomicrobiia</taxon>
        <taxon>Verrucomicrobiales</taxon>
        <taxon>Akkermansiaceae</taxon>
        <taxon>Akkermansia</taxon>
    </lineage>
</organism>
<dbReference type="Proteomes" id="UP000236000">
    <property type="component" value="Unassembled WGS sequence"/>
</dbReference>
<dbReference type="RefSeq" id="WP_102714288.1">
    <property type="nucleotide sequence ID" value="NZ_CABMLK010000001.1"/>
</dbReference>
<comment type="caution">
    <text evidence="2">The sequence shown here is derived from an EMBL/GenBank/DDBJ whole genome shotgun (WGS) entry which is preliminary data.</text>
</comment>
<keyword evidence="2" id="KW-0547">Nucleotide-binding</keyword>
<sequence length="187" mass="21316">MRDIVYFDLETRHSAAEVGGWHNTADMRVSVGVTYSTASGKYTIYSEEMIDDLILQLRQADLVVGYNHEHFDYGVLQRYTMWNMVDITNNLDLCKDIEQRGGVRVKLDSVAAASIGSSKTAVGTQALKWWAEYVQTGNTDILMEIARYCCFDVKVTRDVHWYGAEHGFIRYDDKKGGTVELPVDWKL</sequence>
<reference evidence="2 3" key="1">
    <citation type="journal article" date="2017" name="BMC Genomics">
        <title>Genome sequencing of 39 Akkermansia muciniphila isolates reveals its population structure, genomic and functional diverisity, and global distribution in mammalian gut microbiotas.</title>
        <authorList>
            <person name="Guo X."/>
            <person name="Li S."/>
            <person name="Zhang J."/>
            <person name="Wu F."/>
            <person name="Li X."/>
            <person name="Wu D."/>
            <person name="Zhang M."/>
            <person name="Ou Z."/>
            <person name="Jie Z."/>
            <person name="Yan Q."/>
            <person name="Li P."/>
            <person name="Yi J."/>
            <person name="Peng Y."/>
        </authorList>
    </citation>
    <scope>NUCLEOTIDE SEQUENCE [LARGE SCALE GENOMIC DNA]</scope>
    <source>
        <strain evidence="2 3">GP24</strain>
    </source>
</reference>
<keyword evidence="2" id="KW-0067">ATP-binding</keyword>
<evidence type="ECO:0000313" key="2">
    <source>
        <dbReference type="EMBL" id="PNC17666.1"/>
    </source>
</evidence>
<dbReference type="InterPro" id="IPR038720">
    <property type="entry name" value="YprB_RNase_H-like_dom"/>
</dbReference>
<evidence type="ECO:0000313" key="3">
    <source>
        <dbReference type="Proteomes" id="UP000236000"/>
    </source>
</evidence>
<name>A0A2N8HCQ0_9BACT</name>